<reference evidence="2" key="1">
    <citation type="journal article" date="2021" name="Syst. Appl. Microbiol.">
        <title>Roseomonas hellenica sp. nov., isolated from roots of wild-growing Alkanna tinctoria.</title>
        <authorList>
            <person name="Rat A."/>
            <person name="Naranjo H.D."/>
            <person name="Lebbe L."/>
            <person name="Cnockaert M."/>
            <person name="Krigas N."/>
            <person name="Grigoriadou K."/>
            <person name="Maloupa E."/>
            <person name="Willems A."/>
        </authorList>
    </citation>
    <scope>NUCLEOTIDE SEQUENCE [LARGE SCALE GENOMIC DNA]</scope>
    <source>
        <strain evidence="2">LMG 31523</strain>
    </source>
</reference>
<sequence>MTRLGRDIYRRKLERLLAQSQDEPMIGLISAIVGIQGGYEAPLSAVLDMPREAIGAELGSRYHVPLWTMETLVNELLATPKIRNQGIGRTRLLRADLFETVRVLVSILVKLENAEDSIFLQSHDVFYEMGRIAQRQFPWQRGAANAPQLYRSMLLYGSGSAGQFFEESTGIAIADFVKVGAYLAGALGRCELIDRRRDLSSVAISPEMCEAAFARFVIGHAEARARTAQIRAPGRHTAYRPSILRDYPVLAFGGAGQRLRAPIPELITYRYTSGLYLDVVRGGGGVWAGIGSRFETYVCEYLEAMMAPYKVTGEAIYGPKKARFRTPDVLISDTRHVLCAVECKAKRMSFEARFADDPLVEDARGFDEMAKGVLQLWRFFAHARRGLTAPLSLAGDCQGVIVTADSWLTMARNQAEQVLAAANKLADGEWDIGLEDRRDITFCQIDDVEFVLQHGTADSFIAACREVASGEKKGWMLSVAHSANQNFERSYPFNGRIGSLLPWLVPEERERTL</sequence>
<dbReference type="Proteomes" id="UP001196870">
    <property type="component" value="Unassembled WGS sequence"/>
</dbReference>
<comment type="caution">
    <text evidence="1">The sequence shown here is derived from an EMBL/GenBank/DDBJ whole genome shotgun (WGS) entry which is preliminary data.</text>
</comment>
<evidence type="ECO:0000313" key="1">
    <source>
        <dbReference type="EMBL" id="MBR0663903.1"/>
    </source>
</evidence>
<name>A0ABS5EUD2_9PROT</name>
<evidence type="ECO:0000313" key="2">
    <source>
        <dbReference type="Proteomes" id="UP001196870"/>
    </source>
</evidence>
<organism evidence="1 2">
    <name type="scientific">Plastoroseomonas hellenica</name>
    <dbReference type="NCBI Taxonomy" id="2687306"/>
    <lineage>
        <taxon>Bacteria</taxon>
        <taxon>Pseudomonadati</taxon>
        <taxon>Pseudomonadota</taxon>
        <taxon>Alphaproteobacteria</taxon>
        <taxon>Acetobacterales</taxon>
        <taxon>Acetobacteraceae</taxon>
        <taxon>Plastoroseomonas</taxon>
    </lineage>
</organism>
<protein>
    <submittedName>
        <fullName evidence="1">Uncharacterized protein</fullName>
    </submittedName>
</protein>
<keyword evidence="2" id="KW-1185">Reference proteome</keyword>
<proteinExistence type="predicted"/>
<gene>
    <name evidence="1" type="ORF">GXW71_05970</name>
</gene>
<accession>A0ABS5EUD2</accession>
<dbReference type="RefSeq" id="WP_211851491.1">
    <property type="nucleotide sequence ID" value="NZ_JAAGBB010000005.1"/>
</dbReference>
<dbReference type="EMBL" id="JAAGBB010000005">
    <property type="protein sequence ID" value="MBR0663903.1"/>
    <property type="molecule type" value="Genomic_DNA"/>
</dbReference>